<feature type="DNA-binding region" description="H-T-H motif" evidence="6">
    <location>
        <begin position="29"/>
        <end position="48"/>
    </location>
</feature>
<feature type="domain" description="HTH tetR-type" evidence="7">
    <location>
        <begin position="6"/>
        <end position="66"/>
    </location>
</feature>
<dbReference type="RefSeq" id="WP_141167068.1">
    <property type="nucleotide sequence ID" value="NZ_VHLH01000019.1"/>
</dbReference>
<keyword evidence="5" id="KW-0804">Transcription</keyword>
<name>A0A506U068_9HYPH</name>
<dbReference type="Gene3D" id="1.10.357.10">
    <property type="entry name" value="Tetracycline Repressor, domain 2"/>
    <property type="match status" value="1"/>
</dbReference>
<dbReference type="Pfam" id="PF02909">
    <property type="entry name" value="TetR_C_1"/>
    <property type="match status" value="1"/>
</dbReference>
<dbReference type="Gene3D" id="1.10.10.60">
    <property type="entry name" value="Homeodomain-like"/>
    <property type="match status" value="1"/>
</dbReference>
<dbReference type="SUPFAM" id="SSF46689">
    <property type="entry name" value="Homeodomain-like"/>
    <property type="match status" value="1"/>
</dbReference>
<dbReference type="Pfam" id="PF00440">
    <property type="entry name" value="TetR_N"/>
    <property type="match status" value="1"/>
</dbReference>
<keyword evidence="4 6" id="KW-0238">DNA-binding</keyword>
<proteinExistence type="predicted"/>
<dbReference type="InterPro" id="IPR050109">
    <property type="entry name" value="HTH-type_TetR-like_transc_reg"/>
</dbReference>
<dbReference type="GO" id="GO:0045892">
    <property type="term" value="P:negative regulation of DNA-templated transcription"/>
    <property type="evidence" value="ECO:0007669"/>
    <property type="project" value="InterPro"/>
</dbReference>
<dbReference type="SUPFAM" id="SSF48498">
    <property type="entry name" value="Tetracyclin repressor-like, C-terminal domain"/>
    <property type="match status" value="1"/>
</dbReference>
<comment type="caution">
    <text evidence="8">The sequence shown here is derived from an EMBL/GenBank/DDBJ whole genome shotgun (WGS) entry which is preliminary data.</text>
</comment>
<evidence type="ECO:0000256" key="4">
    <source>
        <dbReference type="ARBA" id="ARBA00023125"/>
    </source>
</evidence>
<dbReference type="GO" id="GO:0046677">
    <property type="term" value="P:response to antibiotic"/>
    <property type="evidence" value="ECO:0007669"/>
    <property type="project" value="InterPro"/>
</dbReference>
<dbReference type="Proteomes" id="UP000320314">
    <property type="component" value="Unassembled WGS sequence"/>
</dbReference>
<keyword evidence="9" id="KW-1185">Reference proteome</keyword>
<evidence type="ECO:0000313" key="9">
    <source>
        <dbReference type="Proteomes" id="UP000320314"/>
    </source>
</evidence>
<dbReference type="PRINTS" id="PR00455">
    <property type="entry name" value="HTHTETR"/>
</dbReference>
<keyword evidence="3" id="KW-0805">Transcription regulation</keyword>
<dbReference type="OrthoDB" id="4541465at2"/>
<keyword evidence="2" id="KW-0678">Repressor</keyword>
<evidence type="ECO:0000256" key="1">
    <source>
        <dbReference type="ARBA" id="ARBA00002856"/>
    </source>
</evidence>
<evidence type="ECO:0000259" key="7">
    <source>
        <dbReference type="PROSITE" id="PS50977"/>
    </source>
</evidence>
<gene>
    <name evidence="8" type="ORF">FJU11_10805</name>
</gene>
<comment type="function">
    <text evidence="1">TetR is the repressor of the tetracycline resistance element; its N-terminal region forms a helix-turn-helix structure and binds DNA. Binding of tetracycline to TetR reduces the repressor affinity for the tetracycline resistance gene (tetA) promoter operator sites.</text>
</comment>
<evidence type="ECO:0000256" key="3">
    <source>
        <dbReference type="ARBA" id="ARBA00023015"/>
    </source>
</evidence>
<dbReference type="InterPro" id="IPR009057">
    <property type="entry name" value="Homeodomain-like_sf"/>
</dbReference>
<dbReference type="InterPro" id="IPR004111">
    <property type="entry name" value="Repressor_TetR_C"/>
</dbReference>
<dbReference type="EMBL" id="VHLH01000019">
    <property type="protein sequence ID" value="TPW27723.1"/>
    <property type="molecule type" value="Genomic_DNA"/>
</dbReference>
<reference evidence="8 9" key="1">
    <citation type="submission" date="2019-06" db="EMBL/GenBank/DDBJ databases">
        <authorList>
            <person name="Li M."/>
        </authorList>
    </citation>
    <scope>NUCLEOTIDE SEQUENCE [LARGE SCALE GENOMIC DNA]</scope>
    <source>
        <strain evidence="8 9">BGMRC6574</strain>
    </source>
</reference>
<dbReference type="PANTHER" id="PTHR30055:SF151">
    <property type="entry name" value="TRANSCRIPTIONAL REGULATORY PROTEIN"/>
    <property type="match status" value="1"/>
</dbReference>
<dbReference type="InterPro" id="IPR003012">
    <property type="entry name" value="Tet_transcr_reg_TetR"/>
</dbReference>
<evidence type="ECO:0000256" key="5">
    <source>
        <dbReference type="ARBA" id="ARBA00023163"/>
    </source>
</evidence>
<sequence length="222" mass="24703">MSETSKVGREPVVRAGLKLLDNTGLDRLTLGAIAKELGVRAPTLYWRFASKQDLVDEMATQVVADWARGMRTDGSMARWRDMVRDMAHGLRATLKSHRDGARLVSGTHLTQPVILEPLEAILNAFTTAGIDIETATLCMTTLYAFVIGFTIEEQAVVPSPGTRDPRYDLESRRERVDAERFPLAMEIGPYLLDRFDQRFERGIDLFIAGFEGDVGRKTSGVS</sequence>
<dbReference type="GO" id="GO:0003700">
    <property type="term" value="F:DNA-binding transcription factor activity"/>
    <property type="evidence" value="ECO:0007669"/>
    <property type="project" value="TreeGrafter"/>
</dbReference>
<dbReference type="AlphaFoldDB" id="A0A506U068"/>
<organism evidence="8 9">
    <name type="scientific">Pararhizobium mangrovi</name>
    <dbReference type="NCBI Taxonomy" id="2590452"/>
    <lineage>
        <taxon>Bacteria</taxon>
        <taxon>Pseudomonadati</taxon>
        <taxon>Pseudomonadota</taxon>
        <taxon>Alphaproteobacteria</taxon>
        <taxon>Hyphomicrobiales</taxon>
        <taxon>Rhizobiaceae</taxon>
        <taxon>Rhizobium/Agrobacterium group</taxon>
        <taxon>Pararhizobium</taxon>
    </lineage>
</organism>
<evidence type="ECO:0000313" key="8">
    <source>
        <dbReference type="EMBL" id="TPW27723.1"/>
    </source>
</evidence>
<dbReference type="PRINTS" id="PR00400">
    <property type="entry name" value="TETREPRESSOR"/>
</dbReference>
<dbReference type="InterPro" id="IPR001647">
    <property type="entry name" value="HTH_TetR"/>
</dbReference>
<dbReference type="PANTHER" id="PTHR30055">
    <property type="entry name" value="HTH-TYPE TRANSCRIPTIONAL REGULATOR RUTR"/>
    <property type="match status" value="1"/>
</dbReference>
<dbReference type="PROSITE" id="PS50977">
    <property type="entry name" value="HTH_TETR_2"/>
    <property type="match status" value="1"/>
</dbReference>
<dbReference type="InterPro" id="IPR036271">
    <property type="entry name" value="Tet_transcr_reg_TetR-rel_C_sf"/>
</dbReference>
<dbReference type="GO" id="GO:0000976">
    <property type="term" value="F:transcription cis-regulatory region binding"/>
    <property type="evidence" value="ECO:0007669"/>
    <property type="project" value="TreeGrafter"/>
</dbReference>
<accession>A0A506U068</accession>
<protein>
    <submittedName>
        <fullName evidence="8">TetR/AcrR family transcriptional regulator</fullName>
    </submittedName>
</protein>
<evidence type="ECO:0000256" key="2">
    <source>
        <dbReference type="ARBA" id="ARBA00022491"/>
    </source>
</evidence>
<evidence type="ECO:0000256" key="6">
    <source>
        <dbReference type="PROSITE-ProRule" id="PRU00335"/>
    </source>
</evidence>